<dbReference type="InterPro" id="IPR003313">
    <property type="entry name" value="AraC-bd"/>
</dbReference>
<dbReference type="InterPro" id="IPR037923">
    <property type="entry name" value="HTH-like"/>
</dbReference>
<keyword evidence="1" id="KW-0963">Cytoplasm</keyword>
<sequence length="286" mass="33016">MVMQLPAELRPSIRVAHSYDFPKGSNETESTRYGYCYAFHLIKSGKGKIAVSDRTYPVRKGDLIYFPPSLRHSFFSDPEQPLSSYNVYCELWLPAPMDTQLHLVWEASEFNPLYLTRIQAHPAIDRLPFHFPLQHHEPMLISFEHIVNHRQRLHPLSSEIADSLLKAFLLEFIQLSQAPLLADYRIKQIIDLINQGANASRDYEKWLSISGLRKTQFHDLFKKATGLSPKAYWTRAIMKQAAAALRESNRSITELADDLGYSSVHHFTKQFTAFYGVPPSVFRYSR</sequence>
<dbReference type="InterPro" id="IPR020449">
    <property type="entry name" value="Tscrpt_reg_AraC-type_HTH"/>
</dbReference>
<dbReference type="Gene3D" id="1.10.10.60">
    <property type="entry name" value="Homeodomain-like"/>
    <property type="match status" value="2"/>
</dbReference>
<dbReference type="SUPFAM" id="SSF51215">
    <property type="entry name" value="Regulatory protein AraC"/>
    <property type="match status" value="1"/>
</dbReference>
<dbReference type="PANTHER" id="PTHR46796:SF13">
    <property type="entry name" value="HTH-TYPE TRANSCRIPTIONAL ACTIVATOR RHAS"/>
    <property type="match status" value="1"/>
</dbReference>
<dbReference type="RefSeq" id="WP_169280875.1">
    <property type="nucleotide sequence ID" value="NZ_CP051680.1"/>
</dbReference>
<dbReference type="InterPro" id="IPR014710">
    <property type="entry name" value="RmlC-like_jellyroll"/>
</dbReference>
<dbReference type="Pfam" id="PF12833">
    <property type="entry name" value="HTH_18"/>
    <property type="match status" value="1"/>
</dbReference>
<keyword evidence="2" id="KW-0805">Transcription regulation</keyword>
<dbReference type="GO" id="GO:0043565">
    <property type="term" value="F:sequence-specific DNA binding"/>
    <property type="evidence" value="ECO:0007669"/>
    <property type="project" value="InterPro"/>
</dbReference>
<feature type="domain" description="HTH araC/xylS-type" evidence="5">
    <location>
        <begin position="187"/>
        <end position="285"/>
    </location>
</feature>
<evidence type="ECO:0000313" key="6">
    <source>
        <dbReference type="EMBL" id="QJD84594.1"/>
    </source>
</evidence>
<evidence type="ECO:0000256" key="4">
    <source>
        <dbReference type="ARBA" id="ARBA00023163"/>
    </source>
</evidence>
<dbReference type="PROSITE" id="PS01124">
    <property type="entry name" value="HTH_ARAC_FAMILY_2"/>
    <property type="match status" value="1"/>
</dbReference>
<keyword evidence="7" id="KW-1185">Reference proteome</keyword>
<accession>A0A7Z2VK97</accession>
<dbReference type="InterPro" id="IPR050204">
    <property type="entry name" value="AraC_XylS_family_regulators"/>
</dbReference>
<name>A0A7Z2VK97_9BACL</name>
<dbReference type="InterPro" id="IPR018060">
    <property type="entry name" value="HTH_AraC"/>
</dbReference>
<reference evidence="6 7" key="1">
    <citation type="submission" date="2020-04" db="EMBL/GenBank/DDBJ databases">
        <title>Genome sequencing of novel species.</title>
        <authorList>
            <person name="Heo J."/>
            <person name="Kim S.-J."/>
            <person name="Kim J.-S."/>
            <person name="Hong S.-B."/>
            <person name="Kwon S.-W."/>
        </authorList>
    </citation>
    <scope>NUCLEOTIDE SEQUENCE [LARGE SCALE GENOMIC DNA]</scope>
    <source>
        <strain evidence="6 7">MFER-1</strain>
    </source>
</reference>
<protein>
    <submittedName>
        <fullName evidence="6">AraC family transcriptional regulator</fullName>
    </submittedName>
</protein>
<dbReference type="SMART" id="SM00342">
    <property type="entry name" value="HTH_ARAC"/>
    <property type="match status" value="1"/>
</dbReference>
<dbReference type="PANTHER" id="PTHR46796">
    <property type="entry name" value="HTH-TYPE TRANSCRIPTIONAL ACTIVATOR RHAS-RELATED"/>
    <property type="match status" value="1"/>
</dbReference>
<dbReference type="AlphaFoldDB" id="A0A7Z2VK97"/>
<keyword evidence="4" id="KW-0804">Transcription</keyword>
<dbReference type="PRINTS" id="PR00032">
    <property type="entry name" value="HTHARAC"/>
</dbReference>
<evidence type="ECO:0000259" key="5">
    <source>
        <dbReference type="PROSITE" id="PS01124"/>
    </source>
</evidence>
<dbReference type="Pfam" id="PF02311">
    <property type="entry name" value="AraC_binding"/>
    <property type="match status" value="1"/>
</dbReference>
<proteinExistence type="predicted"/>
<gene>
    <name evidence="6" type="ORF">HH215_16350</name>
</gene>
<evidence type="ECO:0000256" key="2">
    <source>
        <dbReference type="ARBA" id="ARBA00023015"/>
    </source>
</evidence>
<dbReference type="GO" id="GO:0003700">
    <property type="term" value="F:DNA-binding transcription factor activity"/>
    <property type="evidence" value="ECO:0007669"/>
    <property type="project" value="InterPro"/>
</dbReference>
<dbReference type="Proteomes" id="UP000502248">
    <property type="component" value="Chromosome"/>
</dbReference>
<dbReference type="KEGG" id="cheb:HH215_16350"/>
<organism evidence="6 7">
    <name type="scientific">Cohnella herbarum</name>
    <dbReference type="NCBI Taxonomy" id="2728023"/>
    <lineage>
        <taxon>Bacteria</taxon>
        <taxon>Bacillati</taxon>
        <taxon>Bacillota</taxon>
        <taxon>Bacilli</taxon>
        <taxon>Bacillales</taxon>
        <taxon>Paenibacillaceae</taxon>
        <taxon>Cohnella</taxon>
    </lineage>
</organism>
<dbReference type="EMBL" id="CP051680">
    <property type="protein sequence ID" value="QJD84594.1"/>
    <property type="molecule type" value="Genomic_DNA"/>
</dbReference>
<evidence type="ECO:0000256" key="1">
    <source>
        <dbReference type="ARBA" id="ARBA00022490"/>
    </source>
</evidence>
<dbReference type="SUPFAM" id="SSF46689">
    <property type="entry name" value="Homeodomain-like"/>
    <property type="match status" value="2"/>
</dbReference>
<evidence type="ECO:0000313" key="7">
    <source>
        <dbReference type="Proteomes" id="UP000502248"/>
    </source>
</evidence>
<evidence type="ECO:0000256" key="3">
    <source>
        <dbReference type="ARBA" id="ARBA00023125"/>
    </source>
</evidence>
<dbReference type="InterPro" id="IPR009057">
    <property type="entry name" value="Homeodomain-like_sf"/>
</dbReference>
<keyword evidence="3" id="KW-0238">DNA-binding</keyword>
<dbReference type="Gene3D" id="2.60.120.10">
    <property type="entry name" value="Jelly Rolls"/>
    <property type="match status" value="1"/>
</dbReference>